<accession>A0A939KKD9</accession>
<evidence type="ECO:0000313" key="1">
    <source>
        <dbReference type="EMBL" id="MBO1264615.1"/>
    </source>
</evidence>
<organism evidence="1 2">
    <name type="scientific">Proteiniclasticum aestuarii</name>
    <dbReference type="NCBI Taxonomy" id="2817862"/>
    <lineage>
        <taxon>Bacteria</taxon>
        <taxon>Bacillati</taxon>
        <taxon>Bacillota</taxon>
        <taxon>Clostridia</taxon>
        <taxon>Eubacteriales</taxon>
        <taxon>Clostridiaceae</taxon>
        <taxon>Proteiniclasticum</taxon>
    </lineage>
</organism>
<proteinExistence type="predicted"/>
<sequence>MLFFAGAERLLKNIYQKPLYSDTPLWYYLNIPGGGMKLPPVFKAYKQPIDEKEG</sequence>
<dbReference type="Proteomes" id="UP000664218">
    <property type="component" value="Unassembled WGS sequence"/>
</dbReference>
<keyword evidence="2" id="KW-1185">Reference proteome</keyword>
<dbReference type="AlphaFoldDB" id="A0A939KKD9"/>
<name>A0A939KKD9_9CLOT</name>
<gene>
    <name evidence="1" type="ORF">J3A84_06195</name>
</gene>
<protein>
    <submittedName>
        <fullName evidence="1">Uncharacterized protein</fullName>
    </submittedName>
</protein>
<evidence type="ECO:0000313" key="2">
    <source>
        <dbReference type="Proteomes" id="UP000664218"/>
    </source>
</evidence>
<dbReference type="EMBL" id="JAFNJU010000004">
    <property type="protein sequence ID" value="MBO1264615.1"/>
    <property type="molecule type" value="Genomic_DNA"/>
</dbReference>
<dbReference type="RefSeq" id="WP_207599135.1">
    <property type="nucleotide sequence ID" value="NZ_JAFNJU010000004.1"/>
</dbReference>
<reference evidence="1" key="1">
    <citation type="submission" date="2021-03" db="EMBL/GenBank/DDBJ databases">
        <title>Proteiniclasticum marinus sp. nov., isolated from tidal flat sediment.</title>
        <authorList>
            <person name="Namirimu T."/>
            <person name="Yang J.-A."/>
            <person name="Yang S.-H."/>
            <person name="Kim Y.-J."/>
            <person name="Kwon K.K."/>
        </authorList>
    </citation>
    <scope>NUCLEOTIDE SEQUENCE</scope>
    <source>
        <strain evidence="1">SCR006</strain>
    </source>
</reference>
<comment type="caution">
    <text evidence="1">The sequence shown here is derived from an EMBL/GenBank/DDBJ whole genome shotgun (WGS) entry which is preliminary data.</text>
</comment>